<evidence type="ECO:0000256" key="2">
    <source>
        <dbReference type="ARBA" id="ARBA00011901"/>
    </source>
</evidence>
<comment type="catalytic activity">
    <reaction evidence="1">
        <text>Hydrolyzes the link between N-acetylmuramoyl residues and L-amino acid residues in certain cell-wall glycopeptides.</text>
        <dbReference type="EC" id="3.5.1.28"/>
    </reaction>
</comment>
<feature type="signal peptide" evidence="4">
    <location>
        <begin position="1"/>
        <end position="35"/>
    </location>
</feature>
<dbReference type="Gene3D" id="2.60.40.3500">
    <property type="match status" value="1"/>
</dbReference>
<accession>A0A2W5A4H5</accession>
<dbReference type="InterPro" id="IPR021731">
    <property type="entry name" value="AMIN_dom"/>
</dbReference>
<dbReference type="Proteomes" id="UP000249066">
    <property type="component" value="Unassembled WGS sequence"/>
</dbReference>
<dbReference type="CDD" id="cd02696">
    <property type="entry name" value="MurNAc-LAA"/>
    <property type="match status" value="1"/>
</dbReference>
<dbReference type="GO" id="GO:0009253">
    <property type="term" value="P:peptidoglycan catabolic process"/>
    <property type="evidence" value="ECO:0007669"/>
    <property type="project" value="InterPro"/>
</dbReference>
<dbReference type="PANTHER" id="PTHR30404">
    <property type="entry name" value="N-ACETYLMURAMOYL-L-ALANINE AMIDASE"/>
    <property type="match status" value="1"/>
</dbReference>
<dbReference type="Pfam" id="PF11741">
    <property type="entry name" value="AMIN"/>
    <property type="match status" value="1"/>
</dbReference>
<dbReference type="SUPFAM" id="SSF53187">
    <property type="entry name" value="Zn-dependent exopeptidases"/>
    <property type="match status" value="1"/>
</dbReference>
<evidence type="ECO:0000256" key="4">
    <source>
        <dbReference type="SAM" id="SignalP"/>
    </source>
</evidence>
<gene>
    <name evidence="6" type="ORF">DI623_10445</name>
</gene>
<evidence type="ECO:0000313" key="7">
    <source>
        <dbReference type="Proteomes" id="UP000249066"/>
    </source>
</evidence>
<dbReference type="PANTHER" id="PTHR30404:SF0">
    <property type="entry name" value="N-ACETYLMURAMOYL-L-ALANINE AMIDASE AMIC"/>
    <property type="match status" value="1"/>
</dbReference>
<comment type="caution">
    <text evidence="6">The sequence shown here is derived from an EMBL/GenBank/DDBJ whole genome shotgun (WGS) entry which is preliminary data.</text>
</comment>
<feature type="chain" id="PRO_5016066277" description="N-acetylmuramoyl-L-alanine amidase" evidence="4">
    <location>
        <begin position="36"/>
        <end position="417"/>
    </location>
</feature>
<name>A0A2W5A4H5_9SPHN</name>
<dbReference type="AlphaFoldDB" id="A0A2W5A4H5"/>
<dbReference type="SMART" id="SM00646">
    <property type="entry name" value="Ami_3"/>
    <property type="match status" value="1"/>
</dbReference>
<sequence length="417" mass="44682">MISVWTAGRPTMQRALMIALLVSLAAMLFGTPAHGTVVQTVEASPSAITIRFDGPVNSASAFVIDGPRRIAVDVSGAEPGALVTPGGPVANIRQGRFDKATTRFVFDLSRPAVIAGGSYSADGQTLTLALRRVDADSFQTGVRRGRASFAPPAAAVAGLRSARYNVSVPLDPPQRGVALPRVYGADRSRPLVVIDAGHGGHDPGAISPEKGTREKDVTLAVARAIRDELVKSGRVRVALTRSDDRFIVLRDRFEIARRLGADMFISIHADSAPSSDAHGATIYTLSEVASDREAALLAQRENKVDIVHGVNLSGENADVTSILIDLAQRETMNTAAGFARLLQREAASDVPFRSTPHRMASLMVLKAPDVPSLLFECGYITNQMDHDFISSKDGQERIAKGFRQAIEIHFARKMASR</sequence>
<dbReference type="GO" id="GO:0030288">
    <property type="term" value="C:outer membrane-bounded periplasmic space"/>
    <property type="evidence" value="ECO:0007669"/>
    <property type="project" value="TreeGrafter"/>
</dbReference>
<organism evidence="6 7">
    <name type="scientific">Sphingomonas sanxanigenens</name>
    <dbReference type="NCBI Taxonomy" id="397260"/>
    <lineage>
        <taxon>Bacteria</taxon>
        <taxon>Pseudomonadati</taxon>
        <taxon>Pseudomonadota</taxon>
        <taxon>Alphaproteobacteria</taxon>
        <taxon>Sphingomonadales</taxon>
        <taxon>Sphingomonadaceae</taxon>
        <taxon>Sphingomonas</taxon>
    </lineage>
</organism>
<protein>
    <recommendedName>
        <fullName evidence="2">N-acetylmuramoyl-L-alanine amidase</fullName>
        <ecNumber evidence="2">3.5.1.28</ecNumber>
    </recommendedName>
</protein>
<dbReference type="Pfam" id="PF01520">
    <property type="entry name" value="Amidase_3"/>
    <property type="match status" value="1"/>
</dbReference>
<dbReference type="InterPro" id="IPR050695">
    <property type="entry name" value="N-acetylmuramoyl_amidase_3"/>
</dbReference>
<feature type="domain" description="MurNAc-LAA" evidence="5">
    <location>
        <begin position="253"/>
        <end position="407"/>
    </location>
</feature>
<dbReference type="EC" id="3.5.1.28" evidence="2"/>
<keyword evidence="3" id="KW-0378">Hydrolase</keyword>
<proteinExistence type="predicted"/>
<dbReference type="EMBL" id="QFNN01000061">
    <property type="protein sequence ID" value="PZO89393.1"/>
    <property type="molecule type" value="Genomic_DNA"/>
</dbReference>
<reference evidence="6 7" key="1">
    <citation type="submission" date="2017-08" db="EMBL/GenBank/DDBJ databases">
        <title>Infants hospitalized years apart are colonized by the same room-sourced microbial strains.</title>
        <authorList>
            <person name="Brooks B."/>
            <person name="Olm M.R."/>
            <person name="Firek B.A."/>
            <person name="Baker R."/>
            <person name="Thomas B.C."/>
            <person name="Morowitz M.J."/>
            <person name="Banfield J.F."/>
        </authorList>
    </citation>
    <scope>NUCLEOTIDE SEQUENCE [LARGE SCALE GENOMIC DNA]</scope>
    <source>
        <strain evidence="6">S2_018_000_R2_101</strain>
    </source>
</reference>
<dbReference type="Gene3D" id="3.40.630.40">
    <property type="entry name" value="Zn-dependent exopeptidases"/>
    <property type="match status" value="1"/>
</dbReference>
<dbReference type="InterPro" id="IPR002508">
    <property type="entry name" value="MurNAc-LAA_cat"/>
</dbReference>
<evidence type="ECO:0000256" key="3">
    <source>
        <dbReference type="ARBA" id="ARBA00022801"/>
    </source>
</evidence>
<keyword evidence="4" id="KW-0732">Signal</keyword>
<evidence type="ECO:0000259" key="5">
    <source>
        <dbReference type="SMART" id="SM00646"/>
    </source>
</evidence>
<dbReference type="GO" id="GO:0008745">
    <property type="term" value="F:N-acetylmuramoyl-L-alanine amidase activity"/>
    <property type="evidence" value="ECO:0007669"/>
    <property type="project" value="UniProtKB-EC"/>
</dbReference>
<evidence type="ECO:0000313" key="6">
    <source>
        <dbReference type="EMBL" id="PZO89393.1"/>
    </source>
</evidence>
<evidence type="ECO:0000256" key="1">
    <source>
        <dbReference type="ARBA" id="ARBA00001561"/>
    </source>
</evidence>